<evidence type="ECO:0000313" key="9">
    <source>
        <dbReference type="Proteomes" id="UP000787625"/>
    </source>
</evidence>
<dbReference type="Proteomes" id="UP000787625">
    <property type="component" value="Unassembled WGS sequence"/>
</dbReference>
<reference evidence="8" key="2">
    <citation type="submission" date="2021-04" db="EMBL/GenBank/DDBJ databases">
        <authorList>
            <person name="Gilroy R."/>
        </authorList>
    </citation>
    <scope>NUCLEOTIDE SEQUENCE</scope>
    <source>
        <strain evidence="8">MalCec1-1739</strain>
    </source>
</reference>
<evidence type="ECO:0000256" key="6">
    <source>
        <dbReference type="ARBA" id="ARBA00023136"/>
    </source>
</evidence>
<dbReference type="AlphaFoldDB" id="A0A9D2UJR5"/>
<keyword evidence="5" id="KW-0812">Transmembrane</keyword>
<sequence length="426" mass="46984">MKRLTLTIISIMIALAGTEAQTVMLSQGEARRMALEQSEDIKTQTNKLEQAKLDRQIAFAGYLPKLDASATGAYVGPDIDMFMGSRLAMRGVYMAGITVTQPIYAGGKILAGNRMAKIGSEIADQQLRLTRMDVLADTDNAYWSLVAVRQKVTMLRSLKALVDTLYNQTAVAVSAGMATDNDLLKISSRRSEIDYNLHKAANGADLCRLSLCYATGLDPEAEVIPTDTIIDITMPETGISDASLRPEINMLEKQVELNKQQVKSSRADMLPTIGLMGGYTYFGNIKMKGAISQEFKDGIGLAMLSVNIPIFHWGENIKKVKKAKLDLLNSELTLQKNTDLISVEIRQAIQNLNDGFTMVAVAKTAMDEADENLRVTRARYVTSMATVSDMLDAQSQWQQSYSNLIEAQTQYKIYETAYLKATGRLE</sequence>
<keyword evidence="6" id="KW-0472">Membrane</keyword>
<dbReference type="SUPFAM" id="SSF56954">
    <property type="entry name" value="Outer membrane efflux proteins (OEP)"/>
    <property type="match status" value="1"/>
</dbReference>
<comment type="similarity">
    <text evidence="2">Belongs to the outer membrane factor (OMF) (TC 1.B.17) family.</text>
</comment>
<dbReference type="InterPro" id="IPR003423">
    <property type="entry name" value="OMP_efflux"/>
</dbReference>
<dbReference type="PANTHER" id="PTHR30026:SF20">
    <property type="entry name" value="OUTER MEMBRANE PROTEIN TOLC"/>
    <property type="match status" value="1"/>
</dbReference>
<gene>
    <name evidence="8" type="ORF">IAA93_07630</name>
</gene>
<organism evidence="8 9">
    <name type="scientific">Candidatus Avibacteroides avistercoris</name>
    <dbReference type="NCBI Taxonomy" id="2840690"/>
    <lineage>
        <taxon>Bacteria</taxon>
        <taxon>Pseudomonadati</taxon>
        <taxon>Bacteroidota</taxon>
        <taxon>Bacteroidia</taxon>
        <taxon>Bacteroidales</taxon>
        <taxon>Bacteroidaceae</taxon>
        <taxon>Bacteroidaceae incertae sedis</taxon>
        <taxon>Candidatus Avibacteroides</taxon>
    </lineage>
</organism>
<evidence type="ECO:0000313" key="8">
    <source>
        <dbReference type="EMBL" id="HJD53576.1"/>
    </source>
</evidence>
<evidence type="ECO:0000256" key="2">
    <source>
        <dbReference type="ARBA" id="ARBA00007613"/>
    </source>
</evidence>
<name>A0A9D2UJR5_9BACT</name>
<evidence type="ECO:0000256" key="3">
    <source>
        <dbReference type="ARBA" id="ARBA00022448"/>
    </source>
</evidence>
<evidence type="ECO:0000256" key="1">
    <source>
        <dbReference type="ARBA" id="ARBA00004442"/>
    </source>
</evidence>
<dbReference type="GO" id="GO:0015562">
    <property type="term" value="F:efflux transmembrane transporter activity"/>
    <property type="evidence" value="ECO:0007669"/>
    <property type="project" value="InterPro"/>
</dbReference>
<dbReference type="InterPro" id="IPR051906">
    <property type="entry name" value="TolC-like"/>
</dbReference>
<evidence type="ECO:0000256" key="7">
    <source>
        <dbReference type="ARBA" id="ARBA00023237"/>
    </source>
</evidence>
<evidence type="ECO:0000256" key="5">
    <source>
        <dbReference type="ARBA" id="ARBA00022692"/>
    </source>
</evidence>
<evidence type="ECO:0000256" key="4">
    <source>
        <dbReference type="ARBA" id="ARBA00022452"/>
    </source>
</evidence>
<dbReference type="EMBL" id="DWUP01000179">
    <property type="protein sequence ID" value="HJD53576.1"/>
    <property type="molecule type" value="Genomic_DNA"/>
</dbReference>
<keyword evidence="4" id="KW-1134">Transmembrane beta strand</keyword>
<reference evidence="8" key="1">
    <citation type="journal article" date="2021" name="PeerJ">
        <title>Extensive microbial diversity within the chicken gut microbiome revealed by metagenomics and culture.</title>
        <authorList>
            <person name="Gilroy R."/>
            <person name="Ravi A."/>
            <person name="Getino M."/>
            <person name="Pursley I."/>
            <person name="Horton D.L."/>
            <person name="Alikhan N.F."/>
            <person name="Baker D."/>
            <person name="Gharbi K."/>
            <person name="Hall N."/>
            <person name="Watson M."/>
            <person name="Adriaenssens E.M."/>
            <person name="Foster-Nyarko E."/>
            <person name="Jarju S."/>
            <person name="Secka A."/>
            <person name="Antonio M."/>
            <person name="Oren A."/>
            <person name="Chaudhuri R.R."/>
            <person name="La Ragione R."/>
            <person name="Hildebrand F."/>
            <person name="Pallen M.J."/>
        </authorList>
    </citation>
    <scope>NUCLEOTIDE SEQUENCE</scope>
    <source>
        <strain evidence="8">MalCec1-1739</strain>
    </source>
</reference>
<protein>
    <submittedName>
        <fullName evidence="8">TolC family protein</fullName>
    </submittedName>
</protein>
<dbReference type="GO" id="GO:0015288">
    <property type="term" value="F:porin activity"/>
    <property type="evidence" value="ECO:0007669"/>
    <property type="project" value="TreeGrafter"/>
</dbReference>
<comment type="subcellular location">
    <subcellularLocation>
        <location evidence="1">Cell outer membrane</location>
    </subcellularLocation>
</comment>
<keyword evidence="7" id="KW-0998">Cell outer membrane</keyword>
<dbReference type="PANTHER" id="PTHR30026">
    <property type="entry name" value="OUTER MEMBRANE PROTEIN TOLC"/>
    <property type="match status" value="1"/>
</dbReference>
<proteinExistence type="inferred from homology"/>
<dbReference type="GO" id="GO:0009279">
    <property type="term" value="C:cell outer membrane"/>
    <property type="evidence" value="ECO:0007669"/>
    <property type="project" value="UniProtKB-SubCell"/>
</dbReference>
<accession>A0A9D2UJR5</accession>
<dbReference type="Pfam" id="PF02321">
    <property type="entry name" value="OEP"/>
    <property type="match status" value="2"/>
</dbReference>
<comment type="caution">
    <text evidence="8">The sequence shown here is derived from an EMBL/GenBank/DDBJ whole genome shotgun (WGS) entry which is preliminary data.</text>
</comment>
<dbReference type="Gene3D" id="1.20.1600.10">
    <property type="entry name" value="Outer membrane efflux proteins (OEP)"/>
    <property type="match status" value="1"/>
</dbReference>
<dbReference type="GO" id="GO:1990281">
    <property type="term" value="C:efflux pump complex"/>
    <property type="evidence" value="ECO:0007669"/>
    <property type="project" value="TreeGrafter"/>
</dbReference>
<keyword evidence="3" id="KW-0813">Transport</keyword>